<dbReference type="GO" id="GO:0006423">
    <property type="term" value="P:cysteinyl-tRNA aminoacylation"/>
    <property type="evidence" value="ECO:0007669"/>
    <property type="project" value="UniProtKB-UniRule"/>
</dbReference>
<feature type="short sequence motif" description="'HIGH' region" evidence="13">
    <location>
        <begin position="31"/>
        <end position="41"/>
    </location>
</feature>
<comment type="subunit">
    <text evidence="3 13">Monomer.</text>
</comment>
<dbReference type="AlphaFoldDB" id="A0A9D1T333"/>
<evidence type="ECO:0000256" key="3">
    <source>
        <dbReference type="ARBA" id="ARBA00011245"/>
    </source>
</evidence>
<reference evidence="15" key="1">
    <citation type="submission" date="2020-10" db="EMBL/GenBank/DDBJ databases">
        <authorList>
            <person name="Gilroy R."/>
        </authorList>
    </citation>
    <scope>NUCLEOTIDE SEQUENCE</scope>
    <source>
        <strain evidence="15">35461</strain>
    </source>
</reference>
<dbReference type="SUPFAM" id="SSF47323">
    <property type="entry name" value="Anticodon-binding domain of a subclass of class I aminoacyl-tRNA synthetases"/>
    <property type="match status" value="1"/>
</dbReference>
<dbReference type="EC" id="6.1.1.16" evidence="13"/>
<evidence type="ECO:0000256" key="11">
    <source>
        <dbReference type="ARBA" id="ARBA00023146"/>
    </source>
</evidence>
<evidence type="ECO:0000256" key="4">
    <source>
        <dbReference type="ARBA" id="ARBA00022490"/>
    </source>
</evidence>
<dbReference type="GO" id="GO:0008270">
    <property type="term" value="F:zinc ion binding"/>
    <property type="evidence" value="ECO:0007669"/>
    <property type="project" value="UniProtKB-UniRule"/>
</dbReference>
<dbReference type="InterPro" id="IPR024909">
    <property type="entry name" value="Cys-tRNA/MSH_ligase"/>
</dbReference>
<comment type="cofactor">
    <cofactor evidence="13">
        <name>Zn(2+)</name>
        <dbReference type="ChEBI" id="CHEBI:29105"/>
    </cofactor>
    <text evidence="13">Binds 1 zinc ion per subunit.</text>
</comment>
<feature type="binding site" evidence="13">
    <location>
        <position position="238"/>
    </location>
    <ligand>
        <name>Zn(2+)</name>
        <dbReference type="ChEBI" id="CHEBI:29105"/>
    </ligand>
</feature>
<feature type="binding site" evidence="13">
    <location>
        <position position="273"/>
    </location>
    <ligand>
        <name>ATP</name>
        <dbReference type="ChEBI" id="CHEBI:30616"/>
    </ligand>
</feature>
<evidence type="ECO:0000256" key="1">
    <source>
        <dbReference type="ARBA" id="ARBA00004496"/>
    </source>
</evidence>
<dbReference type="NCBIfam" id="TIGR00435">
    <property type="entry name" value="cysS"/>
    <property type="match status" value="1"/>
</dbReference>
<evidence type="ECO:0000313" key="15">
    <source>
        <dbReference type="EMBL" id="HIV10060.1"/>
    </source>
</evidence>
<dbReference type="SUPFAM" id="SSF52374">
    <property type="entry name" value="Nucleotidylyl transferase"/>
    <property type="match status" value="1"/>
</dbReference>
<dbReference type="PANTHER" id="PTHR10890:SF3">
    <property type="entry name" value="CYSTEINE--TRNA LIGASE, CYTOPLASMIC"/>
    <property type="match status" value="1"/>
</dbReference>
<dbReference type="Proteomes" id="UP000886845">
    <property type="component" value="Unassembled WGS sequence"/>
</dbReference>
<proteinExistence type="inferred from homology"/>
<dbReference type="Pfam" id="PF09190">
    <property type="entry name" value="DALR_2"/>
    <property type="match status" value="1"/>
</dbReference>
<dbReference type="HAMAP" id="MF_00041">
    <property type="entry name" value="Cys_tRNA_synth"/>
    <property type="match status" value="1"/>
</dbReference>
<protein>
    <recommendedName>
        <fullName evidence="13">Cysteine--tRNA ligase</fullName>
        <ecNumber evidence="13">6.1.1.16</ecNumber>
    </recommendedName>
    <alternativeName>
        <fullName evidence="13">Cysteinyl-tRNA synthetase</fullName>
        <shortName evidence="13">CysRS</shortName>
    </alternativeName>
</protein>
<evidence type="ECO:0000256" key="5">
    <source>
        <dbReference type="ARBA" id="ARBA00022598"/>
    </source>
</evidence>
<evidence type="ECO:0000256" key="8">
    <source>
        <dbReference type="ARBA" id="ARBA00022833"/>
    </source>
</evidence>
<evidence type="ECO:0000259" key="14">
    <source>
        <dbReference type="SMART" id="SM00840"/>
    </source>
</evidence>
<keyword evidence="6 13" id="KW-0479">Metal-binding</keyword>
<dbReference type="FunFam" id="3.40.50.620:FF:000130">
    <property type="entry name" value="Cysteine--tRNA ligase"/>
    <property type="match status" value="1"/>
</dbReference>
<feature type="binding site" evidence="13">
    <location>
        <position position="213"/>
    </location>
    <ligand>
        <name>Zn(2+)</name>
        <dbReference type="ChEBI" id="CHEBI:29105"/>
    </ligand>
</feature>
<dbReference type="GO" id="GO:0004817">
    <property type="term" value="F:cysteine-tRNA ligase activity"/>
    <property type="evidence" value="ECO:0007669"/>
    <property type="project" value="UniProtKB-UniRule"/>
</dbReference>
<evidence type="ECO:0000256" key="12">
    <source>
        <dbReference type="ARBA" id="ARBA00047398"/>
    </source>
</evidence>
<evidence type="ECO:0000256" key="6">
    <source>
        <dbReference type="ARBA" id="ARBA00022723"/>
    </source>
</evidence>
<evidence type="ECO:0000256" key="2">
    <source>
        <dbReference type="ARBA" id="ARBA00005594"/>
    </source>
</evidence>
<feature type="binding site" evidence="13">
    <location>
        <position position="242"/>
    </location>
    <ligand>
        <name>Zn(2+)</name>
        <dbReference type="ChEBI" id="CHEBI:29105"/>
    </ligand>
</feature>
<comment type="similarity">
    <text evidence="2 13">Belongs to the class-I aminoacyl-tRNA synthetase family.</text>
</comment>
<accession>A0A9D1T333</accession>
<dbReference type="PANTHER" id="PTHR10890">
    <property type="entry name" value="CYSTEINYL-TRNA SYNTHETASE"/>
    <property type="match status" value="1"/>
</dbReference>
<keyword evidence="7 13" id="KW-0547">Nucleotide-binding</keyword>
<evidence type="ECO:0000313" key="16">
    <source>
        <dbReference type="Proteomes" id="UP000886845"/>
    </source>
</evidence>
<keyword evidence="8 13" id="KW-0862">Zinc</keyword>
<dbReference type="InterPro" id="IPR015273">
    <property type="entry name" value="Cys-tRNA-synt_Ia_DALR"/>
</dbReference>
<dbReference type="InterPro" id="IPR015803">
    <property type="entry name" value="Cys-tRNA-ligase"/>
</dbReference>
<sequence length="468" mass="51764">MELRFYNSMTRRVEPFETLAPGKVGMYTCGPTVYNFAHIGNFRAYLFEDFLRRTLEFAGYEVRQVMNLTDVDDKTIRGSQQAGKALKDYTAPYIAAFFEDLKALNVEPAAVYPAATDHIPEMEALIQALFDKGIAYKSEDGSVYFSVDKFPGYGKLAHLDRSALRSGVRIDADEYDKEGVGDFALWKAWDEKDGDVVWDAPWGRGRPGWHLECSAMSMKYLGESFDLHTGGIDNLFPHHENEIAQAEAVTGKPFVRTWMHCAHLRVNGQKMSKSLGNFFTLRDLQAQGWAGREIRYVLLNAQYRQPLNFTFEALAAARTALARVDECVDALTARAAQPGEDTGVRVESQLGAFGAALADDLNAPEAFAALFAFVRAANAALNAGLPPAGAAAALEELRRMDRVLGFVAFGRAAKEEVPAEIQALADARAKARAEKNWAESDRLRDELAAKGWQVRDGKDGQTLKPLAK</sequence>
<feature type="binding site" evidence="13">
    <location>
        <position position="29"/>
    </location>
    <ligand>
        <name>Zn(2+)</name>
        <dbReference type="ChEBI" id="CHEBI:29105"/>
    </ligand>
</feature>
<evidence type="ECO:0000256" key="7">
    <source>
        <dbReference type="ARBA" id="ARBA00022741"/>
    </source>
</evidence>
<evidence type="ECO:0000256" key="9">
    <source>
        <dbReference type="ARBA" id="ARBA00022840"/>
    </source>
</evidence>
<dbReference type="InterPro" id="IPR032678">
    <property type="entry name" value="tRNA-synt_1_cat_dom"/>
</dbReference>
<dbReference type="GO" id="GO:0005829">
    <property type="term" value="C:cytosol"/>
    <property type="evidence" value="ECO:0007669"/>
    <property type="project" value="TreeGrafter"/>
</dbReference>
<dbReference type="PRINTS" id="PR00983">
    <property type="entry name" value="TRNASYNTHCYS"/>
</dbReference>
<dbReference type="InterPro" id="IPR009080">
    <property type="entry name" value="tRNAsynth_Ia_anticodon-bd"/>
</dbReference>
<dbReference type="Pfam" id="PF23493">
    <property type="entry name" value="CysS_C"/>
    <property type="match status" value="1"/>
</dbReference>
<dbReference type="InterPro" id="IPR056411">
    <property type="entry name" value="CysS_C"/>
</dbReference>
<comment type="caution">
    <text evidence="15">The sequence shown here is derived from an EMBL/GenBank/DDBJ whole genome shotgun (WGS) entry which is preliminary data.</text>
</comment>
<organism evidence="15 16">
    <name type="scientific">Candidatus Spyradenecus faecavium</name>
    <dbReference type="NCBI Taxonomy" id="2840947"/>
    <lineage>
        <taxon>Bacteria</taxon>
        <taxon>Pseudomonadati</taxon>
        <taxon>Lentisphaerota</taxon>
        <taxon>Lentisphaeria</taxon>
        <taxon>Lentisphaerales</taxon>
        <taxon>Lentisphaeraceae</taxon>
        <taxon>Lentisphaeraceae incertae sedis</taxon>
        <taxon>Candidatus Spyradenecus</taxon>
    </lineage>
</organism>
<dbReference type="InterPro" id="IPR014729">
    <property type="entry name" value="Rossmann-like_a/b/a_fold"/>
</dbReference>
<keyword evidence="11 13" id="KW-0030">Aminoacyl-tRNA synthetase</keyword>
<keyword evidence="5 13" id="KW-0436">Ligase</keyword>
<dbReference type="GO" id="GO:0005524">
    <property type="term" value="F:ATP binding"/>
    <property type="evidence" value="ECO:0007669"/>
    <property type="project" value="UniProtKB-UniRule"/>
</dbReference>
<feature type="short sequence motif" description="'KMSKS' region" evidence="13">
    <location>
        <begin position="270"/>
        <end position="274"/>
    </location>
</feature>
<dbReference type="CDD" id="cd00672">
    <property type="entry name" value="CysRS_core"/>
    <property type="match status" value="1"/>
</dbReference>
<dbReference type="Gene3D" id="3.40.50.620">
    <property type="entry name" value="HUPs"/>
    <property type="match status" value="1"/>
</dbReference>
<comment type="catalytic activity">
    <reaction evidence="12 13">
        <text>tRNA(Cys) + L-cysteine + ATP = L-cysteinyl-tRNA(Cys) + AMP + diphosphate</text>
        <dbReference type="Rhea" id="RHEA:17773"/>
        <dbReference type="Rhea" id="RHEA-COMP:9661"/>
        <dbReference type="Rhea" id="RHEA-COMP:9679"/>
        <dbReference type="ChEBI" id="CHEBI:30616"/>
        <dbReference type="ChEBI" id="CHEBI:33019"/>
        <dbReference type="ChEBI" id="CHEBI:35235"/>
        <dbReference type="ChEBI" id="CHEBI:78442"/>
        <dbReference type="ChEBI" id="CHEBI:78517"/>
        <dbReference type="ChEBI" id="CHEBI:456215"/>
        <dbReference type="EC" id="6.1.1.16"/>
    </reaction>
</comment>
<dbReference type="SMART" id="SM00840">
    <property type="entry name" value="DALR_2"/>
    <property type="match status" value="1"/>
</dbReference>
<evidence type="ECO:0000256" key="10">
    <source>
        <dbReference type="ARBA" id="ARBA00022917"/>
    </source>
</evidence>
<comment type="subcellular location">
    <subcellularLocation>
        <location evidence="1 13">Cytoplasm</location>
    </subcellularLocation>
</comment>
<dbReference type="EMBL" id="DVOR01000253">
    <property type="protein sequence ID" value="HIV10060.1"/>
    <property type="molecule type" value="Genomic_DNA"/>
</dbReference>
<keyword evidence="9 13" id="KW-0067">ATP-binding</keyword>
<reference evidence="15" key="2">
    <citation type="journal article" date="2021" name="PeerJ">
        <title>Extensive microbial diversity within the chicken gut microbiome revealed by metagenomics and culture.</title>
        <authorList>
            <person name="Gilroy R."/>
            <person name="Ravi A."/>
            <person name="Getino M."/>
            <person name="Pursley I."/>
            <person name="Horton D.L."/>
            <person name="Alikhan N.F."/>
            <person name="Baker D."/>
            <person name="Gharbi K."/>
            <person name="Hall N."/>
            <person name="Watson M."/>
            <person name="Adriaenssens E.M."/>
            <person name="Foster-Nyarko E."/>
            <person name="Jarju S."/>
            <person name="Secka A."/>
            <person name="Antonio M."/>
            <person name="Oren A."/>
            <person name="Chaudhuri R.R."/>
            <person name="La Ragione R."/>
            <person name="Hildebrand F."/>
            <person name="Pallen M.J."/>
        </authorList>
    </citation>
    <scope>NUCLEOTIDE SEQUENCE</scope>
    <source>
        <strain evidence="15">35461</strain>
    </source>
</reference>
<evidence type="ECO:0000256" key="13">
    <source>
        <dbReference type="HAMAP-Rule" id="MF_00041"/>
    </source>
</evidence>
<name>A0A9D1T333_9BACT</name>
<dbReference type="Gene3D" id="1.20.120.1910">
    <property type="entry name" value="Cysteine-tRNA ligase, C-terminal anti-codon recognition domain"/>
    <property type="match status" value="1"/>
</dbReference>
<gene>
    <name evidence="13" type="primary">cysS</name>
    <name evidence="15" type="ORF">IAC79_08110</name>
</gene>
<dbReference type="Pfam" id="PF01406">
    <property type="entry name" value="tRNA-synt_1e"/>
    <property type="match status" value="1"/>
</dbReference>
<keyword evidence="10 13" id="KW-0648">Protein biosynthesis</keyword>
<feature type="domain" description="Cysteinyl-tRNA synthetase class Ia DALR" evidence="14">
    <location>
        <begin position="352"/>
        <end position="410"/>
    </location>
</feature>
<keyword evidence="4 13" id="KW-0963">Cytoplasm</keyword>